<accession>A0A0L8GQG0</accession>
<dbReference type="Pfam" id="PF00498">
    <property type="entry name" value="FHA"/>
    <property type="match status" value="1"/>
</dbReference>
<dbReference type="SUPFAM" id="SSF49879">
    <property type="entry name" value="SMAD/FHA domain"/>
    <property type="match status" value="1"/>
</dbReference>
<gene>
    <name evidence="2" type="ORF">OCBIM_22029795mg</name>
</gene>
<protein>
    <recommendedName>
        <fullName evidence="1">FHA domain-containing protein</fullName>
    </recommendedName>
</protein>
<dbReference type="Gene3D" id="2.60.200.20">
    <property type="match status" value="1"/>
</dbReference>
<evidence type="ECO:0000313" key="2">
    <source>
        <dbReference type="EMBL" id="KOF79203.1"/>
    </source>
</evidence>
<dbReference type="InterPro" id="IPR008984">
    <property type="entry name" value="SMAD_FHA_dom_sf"/>
</dbReference>
<dbReference type="PROSITE" id="PS50006">
    <property type="entry name" value="FHA_DOMAIN"/>
    <property type="match status" value="1"/>
</dbReference>
<dbReference type="STRING" id="37653.A0A0L8GQG0"/>
<name>A0A0L8GQG0_OCTBM</name>
<reference evidence="2" key="1">
    <citation type="submission" date="2015-07" db="EMBL/GenBank/DDBJ databases">
        <title>MeaNS - Measles Nucleotide Surveillance Program.</title>
        <authorList>
            <person name="Tran T."/>
            <person name="Druce J."/>
        </authorList>
    </citation>
    <scope>NUCLEOTIDE SEQUENCE</scope>
    <source>
        <strain evidence="2">UCB-OBI-ISO-001</strain>
        <tissue evidence="2">Gonad</tissue>
    </source>
</reference>
<evidence type="ECO:0000259" key="1">
    <source>
        <dbReference type="PROSITE" id="PS50006"/>
    </source>
</evidence>
<dbReference type="EMBL" id="KQ420825">
    <property type="protein sequence ID" value="KOF79203.1"/>
    <property type="molecule type" value="Genomic_DNA"/>
</dbReference>
<dbReference type="OrthoDB" id="3598281at2759"/>
<dbReference type="SMART" id="SM00240">
    <property type="entry name" value="FHA"/>
    <property type="match status" value="1"/>
</dbReference>
<proteinExistence type="predicted"/>
<organism evidence="2">
    <name type="scientific">Octopus bimaculoides</name>
    <name type="common">California two-spotted octopus</name>
    <dbReference type="NCBI Taxonomy" id="37653"/>
    <lineage>
        <taxon>Eukaryota</taxon>
        <taxon>Metazoa</taxon>
        <taxon>Spiralia</taxon>
        <taxon>Lophotrochozoa</taxon>
        <taxon>Mollusca</taxon>
        <taxon>Cephalopoda</taxon>
        <taxon>Coleoidea</taxon>
        <taxon>Octopodiformes</taxon>
        <taxon>Octopoda</taxon>
        <taxon>Incirrata</taxon>
        <taxon>Octopodidae</taxon>
        <taxon>Octopus</taxon>
    </lineage>
</organism>
<dbReference type="AlphaFoldDB" id="A0A0L8GQG0"/>
<dbReference type="CDD" id="cd00060">
    <property type="entry name" value="FHA"/>
    <property type="match status" value="1"/>
</dbReference>
<sequence length="65" mass="7391">MIGRNPNQVDYVIDSSNFIQSSYISRNHARVVRQPGNIHRLYDDSLNGVFVNNQKISGGMKVQNK</sequence>
<dbReference type="InterPro" id="IPR000253">
    <property type="entry name" value="FHA_dom"/>
</dbReference>
<feature type="domain" description="FHA" evidence="1">
    <location>
        <begin position="1"/>
        <end position="56"/>
    </location>
</feature>